<gene>
    <name evidence="3" type="ORF">EXIGLDRAFT_720237</name>
</gene>
<organism evidence="3 4">
    <name type="scientific">Exidia glandulosa HHB12029</name>
    <dbReference type="NCBI Taxonomy" id="1314781"/>
    <lineage>
        <taxon>Eukaryota</taxon>
        <taxon>Fungi</taxon>
        <taxon>Dikarya</taxon>
        <taxon>Basidiomycota</taxon>
        <taxon>Agaricomycotina</taxon>
        <taxon>Agaricomycetes</taxon>
        <taxon>Auriculariales</taxon>
        <taxon>Exidiaceae</taxon>
        <taxon>Exidia</taxon>
    </lineage>
</organism>
<dbReference type="InParanoid" id="A0A165GHX1"/>
<feature type="transmembrane region" description="Helical" evidence="2">
    <location>
        <begin position="23"/>
        <end position="43"/>
    </location>
</feature>
<proteinExistence type="predicted"/>
<feature type="transmembrane region" description="Helical" evidence="2">
    <location>
        <begin position="50"/>
        <end position="72"/>
    </location>
</feature>
<dbReference type="OrthoDB" id="10523667at2759"/>
<keyword evidence="4" id="KW-1185">Reference proteome</keyword>
<feature type="region of interest" description="Disordered" evidence="1">
    <location>
        <begin position="173"/>
        <end position="251"/>
    </location>
</feature>
<dbReference type="Proteomes" id="UP000077266">
    <property type="component" value="Unassembled WGS sequence"/>
</dbReference>
<evidence type="ECO:0000256" key="2">
    <source>
        <dbReference type="SAM" id="Phobius"/>
    </source>
</evidence>
<dbReference type="AlphaFoldDB" id="A0A165GHX1"/>
<accession>A0A165GHX1</accession>
<keyword evidence="2" id="KW-1133">Transmembrane helix</keyword>
<sequence length="251" mass="26567">MATGSQPQPLSSGGVVFPVPPRAGVALVVSFVFALTVLGLSLHDLGRASLYLNPVVCAFTIVHHLALFTLAIRHFDFSEPRPHQLPLFFTHAAHICCLALLGLAWLAVAISIALTGNLSDPHFIGGADSLLDGAFRIDDPVLAQSIIGVLESLALSALASMCFAGRIDHCAEDPEGSIPSSPPPGSPTKLPTSPPPDMPEKPLPAAPANSKRKSRPPTWNYLTSFATPMRKSLLPPSRKARTSRRIPGDVV</sequence>
<name>A0A165GHX1_EXIGL</name>
<feature type="compositionally biased region" description="Pro residues" evidence="1">
    <location>
        <begin position="180"/>
        <end position="205"/>
    </location>
</feature>
<feature type="transmembrane region" description="Helical" evidence="2">
    <location>
        <begin position="92"/>
        <end position="114"/>
    </location>
</feature>
<protein>
    <submittedName>
        <fullName evidence="3">Uncharacterized protein</fullName>
    </submittedName>
</protein>
<keyword evidence="2" id="KW-0812">Transmembrane</keyword>
<reference evidence="3 4" key="1">
    <citation type="journal article" date="2016" name="Mol. Biol. Evol.">
        <title>Comparative Genomics of Early-Diverging Mushroom-Forming Fungi Provides Insights into the Origins of Lignocellulose Decay Capabilities.</title>
        <authorList>
            <person name="Nagy L.G."/>
            <person name="Riley R."/>
            <person name="Tritt A."/>
            <person name="Adam C."/>
            <person name="Daum C."/>
            <person name="Floudas D."/>
            <person name="Sun H."/>
            <person name="Yadav J.S."/>
            <person name="Pangilinan J."/>
            <person name="Larsson K.H."/>
            <person name="Matsuura K."/>
            <person name="Barry K."/>
            <person name="Labutti K."/>
            <person name="Kuo R."/>
            <person name="Ohm R.A."/>
            <person name="Bhattacharya S.S."/>
            <person name="Shirouzu T."/>
            <person name="Yoshinaga Y."/>
            <person name="Martin F.M."/>
            <person name="Grigoriev I.V."/>
            <person name="Hibbett D.S."/>
        </authorList>
    </citation>
    <scope>NUCLEOTIDE SEQUENCE [LARGE SCALE GENOMIC DNA]</scope>
    <source>
        <strain evidence="3 4">HHB12029</strain>
    </source>
</reference>
<keyword evidence="2" id="KW-0472">Membrane</keyword>
<dbReference type="EMBL" id="KV426046">
    <property type="protein sequence ID" value="KZV90542.1"/>
    <property type="molecule type" value="Genomic_DNA"/>
</dbReference>
<evidence type="ECO:0000256" key="1">
    <source>
        <dbReference type="SAM" id="MobiDB-lite"/>
    </source>
</evidence>
<evidence type="ECO:0000313" key="4">
    <source>
        <dbReference type="Proteomes" id="UP000077266"/>
    </source>
</evidence>
<evidence type="ECO:0000313" key="3">
    <source>
        <dbReference type="EMBL" id="KZV90542.1"/>
    </source>
</evidence>